<accession>A0A9Q3E2D4</accession>
<keyword evidence="2" id="KW-1185">Reference proteome</keyword>
<gene>
    <name evidence="1" type="ORF">O181_052167</name>
</gene>
<sequence length="89" mass="10019">MILTRLLCPQEENMMPPPISALRTPYAFSTPPLAILMLRWRPQDMPPTTPSTLLLALHPRHLVSSCFHIKSIGYGGLLAYMMNAIKEIC</sequence>
<dbReference type="AlphaFoldDB" id="A0A9Q3E2D4"/>
<proteinExistence type="predicted"/>
<dbReference type="EMBL" id="AVOT02022809">
    <property type="protein sequence ID" value="MBW0512452.1"/>
    <property type="molecule type" value="Genomic_DNA"/>
</dbReference>
<reference evidence="1" key="1">
    <citation type="submission" date="2021-03" db="EMBL/GenBank/DDBJ databases">
        <title>Draft genome sequence of rust myrtle Austropuccinia psidii MF-1, a brazilian biotype.</title>
        <authorList>
            <person name="Quecine M.C."/>
            <person name="Pachon D.M.R."/>
            <person name="Bonatelli M.L."/>
            <person name="Correr F.H."/>
            <person name="Franceschini L.M."/>
            <person name="Leite T.F."/>
            <person name="Margarido G.R.A."/>
            <person name="Almeida C.A."/>
            <person name="Ferrarezi J.A."/>
            <person name="Labate C.A."/>
        </authorList>
    </citation>
    <scope>NUCLEOTIDE SEQUENCE</scope>
    <source>
        <strain evidence="1">MF-1</strain>
    </source>
</reference>
<name>A0A9Q3E2D4_9BASI</name>
<comment type="caution">
    <text evidence="1">The sequence shown here is derived from an EMBL/GenBank/DDBJ whole genome shotgun (WGS) entry which is preliminary data.</text>
</comment>
<protein>
    <submittedName>
        <fullName evidence="1">Uncharacterized protein</fullName>
    </submittedName>
</protein>
<organism evidence="1 2">
    <name type="scientific">Austropuccinia psidii MF-1</name>
    <dbReference type="NCBI Taxonomy" id="1389203"/>
    <lineage>
        <taxon>Eukaryota</taxon>
        <taxon>Fungi</taxon>
        <taxon>Dikarya</taxon>
        <taxon>Basidiomycota</taxon>
        <taxon>Pucciniomycotina</taxon>
        <taxon>Pucciniomycetes</taxon>
        <taxon>Pucciniales</taxon>
        <taxon>Sphaerophragmiaceae</taxon>
        <taxon>Austropuccinia</taxon>
    </lineage>
</organism>
<evidence type="ECO:0000313" key="2">
    <source>
        <dbReference type="Proteomes" id="UP000765509"/>
    </source>
</evidence>
<evidence type="ECO:0000313" key="1">
    <source>
        <dbReference type="EMBL" id="MBW0512452.1"/>
    </source>
</evidence>
<dbReference type="Proteomes" id="UP000765509">
    <property type="component" value="Unassembled WGS sequence"/>
</dbReference>